<dbReference type="InterPro" id="IPR036265">
    <property type="entry name" value="HIT-like_sf"/>
</dbReference>
<organism evidence="6 7">
    <name type="scientific">candidate division WOR-3 bacterium 4484_18</name>
    <dbReference type="NCBI Taxonomy" id="2020626"/>
    <lineage>
        <taxon>Bacteria</taxon>
        <taxon>Bacteria division WOR-3</taxon>
    </lineage>
</organism>
<evidence type="ECO:0000256" key="2">
    <source>
        <dbReference type="ARBA" id="ARBA00022695"/>
    </source>
</evidence>
<keyword evidence="3" id="KW-0119">Carbohydrate metabolism</keyword>
<dbReference type="PANTHER" id="PTHR42763:SF2">
    <property type="entry name" value="ADP-GLUCOSE PHOSPHORYLASE"/>
    <property type="match status" value="1"/>
</dbReference>
<feature type="non-terminal residue" evidence="6">
    <location>
        <position position="1"/>
    </location>
</feature>
<dbReference type="GO" id="GO:0006012">
    <property type="term" value="P:galactose metabolic process"/>
    <property type="evidence" value="ECO:0007669"/>
    <property type="project" value="InterPro"/>
</dbReference>
<comment type="caution">
    <text evidence="6">The sequence shown here is derived from an EMBL/GenBank/DDBJ whole genome shotgun (WGS) entry which is preliminary data.</text>
</comment>
<evidence type="ECO:0000259" key="5">
    <source>
        <dbReference type="Pfam" id="PF02744"/>
    </source>
</evidence>
<sequence>ELKEAGKWALRVVPNKYAPCSGAGAPHRRIDGNFISISGYGIAEVVIESRKHNETLATYSLHEIENILTAYLVRYRELTKLHPKIDLVTIFRNYGPLAGTSLLHPHSQIIATPIVPAGLRDSFYEARRYCDAFGTCVVCDYIKHELELGTRIVLCNEHFVVLEPFAARVPFETWIVPLRHHAGFDLRDDELPALATAISTTFRKLHKLMHQPSYNLIIKTAPAGQENVEHLHWYIEILVRTAGPAGFELGSGIYINPIPPEEAATLLRDIVM</sequence>
<dbReference type="PANTHER" id="PTHR42763">
    <property type="entry name" value="ADP-GLUCOSE PHOSPHORYLASE"/>
    <property type="match status" value="1"/>
</dbReference>
<reference evidence="7" key="1">
    <citation type="submission" date="2017-07" db="EMBL/GenBank/DDBJ databases">
        <title>Novel pathways for hydrocarbon cycling and metabolic interdependencies in hydrothermal sediment communities.</title>
        <authorList>
            <person name="Dombrowski N."/>
            <person name="Seitz K."/>
            <person name="Teske A."/>
            <person name="Baker B."/>
        </authorList>
    </citation>
    <scope>NUCLEOTIDE SEQUENCE [LARGE SCALE GENOMIC DNA]</scope>
</reference>
<feature type="domain" description="Galactose-1-phosphate uridyl transferase N-terminal" evidence="4">
    <location>
        <begin position="32"/>
        <end position="116"/>
    </location>
</feature>
<dbReference type="InterPro" id="IPR053177">
    <property type="entry name" value="ADP-glucose_phosphorylase"/>
</dbReference>
<keyword evidence="2 6" id="KW-0548">Nucleotidyltransferase</keyword>
<protein>
    <submittedName>
        <fullName evidence="6">Galactose-1-phosphate uridylyltransferase</fullName>
    </submittedName>
</protein>
<evidence type="ECO:0000313" key="6">
    <source>
        <dbReference type="EMBL" id="OYV02775.1"/>
    </source>
</evidence>
<proteinExistence type="predicted"/>
<evidence type="ECO:0000256" key="3">
    <source>
        <dbReference type="ARBA" id="ARBA00023277"/>
    </source>
</evidence>
<dbReference type="Pfam" id="PF02744">
    <property type="entry name" value="GalP_UDP_tr_C"/>
    <property type="match status" value="1"/>
</dbReference>
<evidence type="ECO:0000256" key="1">
    <source>
        <dbReference type="ARBA" id="ARBA00022679"/>
    </source>
</evidence>
<evidence type="ECO:0000259" key="4">
    <source>
        <dbReference type="Pfam" id="PF01087"/>
    </source>
</evidence>
<gene>
    <name evidence="6" type="ORF">CGW93_03805</name>
</gene>
<dbReference type="GO" id="GO:0008108">
    <property type="term" value="F:UDP-glucose:hexose-1-phosphate uridylyltransferase activity"/>
    <property type="evidence" value="ECO:0007669"/>
    <property type="project" value="InterPro"/>
</dbReference>
<feature type="domain" description="Galactose-1-phosphate uridyl transferase C-terminal" evidence="5">
    <location>
        <begin position="127"/>
        <end position="238"/>
    </location>
</feature>
<evidence type="ECO:0000313" key="7">
    <source>
        <dbReference type="Proteomes" id="UP000216312"/>
    </source>
</evidence>
<dbReference type="EMBL" id="NMUJ01000053">
    <property type="protein sequence ID" value="OYV02775.1"/>
    <property type="molecule type" value="Genomic_DNA"/>
</dbReference>
<dbReference type="AlphaFoldDB" id="A0A257LSW9"/>
<dbReference type="SUPFAM" id="SSF54197">
    <property type="entry name" value="HIT-like"/>
    <property type="match status" value="2"/>
</dbReference>
<dbReference type="Gene3D" id="3.30.428.10">
    <property type="entry name" value="HIT-like"/>
    <property type="match status" value="2"/>
</dbReference>
<dbReference type="Pfam" id="PF01087">
    <property type="entry name" value="GalP_UDP_transf"/>
    <property type="match status" value="1"/>
</dbReference>
<accession>A0A257LSW9</accession>
<dbReference type="InterPro" id="IPR005850">
    <property type="entry name" value="GalP_Utransf_C"/>
</dbReference>
<name>A0A257LSW9_UNCW3</name>
<dbReference type="InterPro" id="IPR005849">
    <property type="entry name" value="GalP_Utransf_N"/>
</dbReference>
<dbReference type="Proteomes" id="UP000216312">
    <property type="component" value="Unassembled WGS sequence"/>
</dbReference>
<keyword evidence="1 6" id="KW-0808">Transferase</keyword>